<dbReference type="InterPro" id="IPR040259">
    <property type="entry name" value="Mesogenin/MesP"/>
</dbReference>
<dbReference type="InterPro" id="IPR011598">
    <property type="entry name" value="bHLH_dom"/>
</dbReference>
<keyword evidence="1" id="KW-0217">Developmental protein</keyword>
<dbReference type="Pfam" id="PF00010">
    <property type="entry name" value="HLH"/>
    <property type="match status" value="1"/>
</dbReference>
<evidence type="ECO:0000256" key="1">
    <source>
        <dbReference type="ARBA" id="ARBA00022473"/>
    </source>
</evidence>
<keyword evidence="9" id="KW-1185">Reference proteome</keyword>
<gene>
    <name evidence="8" type="ORF">DERF_012272</name>
</gene>
<feature type="domain" description="BHLH" evidence="7">
    <location>
        <begin position="278"/>
        <end position="334"/>
    </location>
</feature>
<dbReference type="GO" id="GO:0005634">
    <property type="term" value="C:nucleus"/>
    <property type="evidence" value="ECO:0007669"/>
    <property type="project" value="TreeGrafter"/>
</dbReference>
<reference evidence="8" key="1">
    <citation type="submission" date="2013-05" db="EMBL/GenBank/DDBJ databases">
        <authorList>
            <person name="Yim A.K.Y."/>
            <person name="Chan T.F."/>
            <person name="Ji K.M."/>
            <person name="Liu X.Y."/>
            <person name="Zhou J.W."/>
            <person name="Li R.Q."/>
            <person name="Yang K.Y."/>
            <person name="Li J."/>
            <person name="Li M."/>
            <person name="Law P.T.W."/>
            <person name="Wu Y.L."/>
            <person name="Cai Z.L."/>
            <person name="Qin H."/>
            <person name="Bao Y."/>
            <person name="Leung R.K.K."/>
            <person name="Ng P.K.S."/>
            <person name="Zou J."/>
            <person name="Zhong X.J."/>
            <person name="Ran P.X."/>
            <person name="Zhong N.S."/>
            <person name="Liu Z.G."/>
            <person name="Tsui S.K.W."/>
        </authorList>
    </citation>
    <scope>NUCLEOTIDE SEQUENCE</scope>
    <source>
        <strain evidence="8">Derf</strain>
        <tissue evidence="8">Whole organism</tissue>
    </source>
</reference>
<dbReference type="SMART" id="SM00353">
    <property type="entry name" value="HLH"/>
    <property type="match status" value="1"/>
</dbReference>
<dbReference type="PANTHER" id="PTHR20937:SF3">
    <property type="entry name" value="IP14615P"/>
    <property type="match status" value="1"/>
</dbReference>
<dbReference type="GO" id="GO:0046983">
    <property type="term" value="F:protein dimerization activity"/>
    <property type="evidence" value="ECO:0007669"/>
    <property type="project" value="InterPro"/>
</dbReference>
<feature type="compositionally biased region" description="Low complexity" evidence="6">
    <location>
        <begin position="70"/>
        <end position="81"/>
    </location>
</feature>
<evidence type="ECO:0000313" key="8">
    <source>
        <dbReference type="EMBL" id="KAH9501424.1"/>
    </source>
</evidence>
<dbReference type="CDD" id="cd11390">
    <property type="entry name" value="bHLH_TS"/>
    <property type="match status" value="1"/>
</dbReference>
<proteinExistence type="predicted"/>
<evidence type="ECO:0000256" key="2">
    <source>
        <dbReference type="ARBA" id="ARBA00023015"/>
    </source>
</evidence>
<protein>
    <recommendedName>
        <fullName evidence="7">BHLH domain-containing protein</fullName>
    </recommendedName>
</protein>
<dbReference type="SUPFAM" id="SSF47459">
    <property type="entry name" value="HLH, helix-loop-helix DNA-binding domain"/>
    <property type="match status" value="1"/>
</dbReference>
<name>A0A922KX32_DERFA</name>
<dbReference type="AlphaFoldDB" id="A0A922KX32"/>
<evidence type="ECO:0000256" key="3">
    <source>
        <dbReference type="ARBA" id="ARBA00023125"/>
    </source>
</evidence>
<evidence type="ECO:0000256" key="4">
    <source>
        <dbReference type="ARBA" id="ARBA00023163"/>
    </source>
</evidence>
<evidence type="ECO:0000259" key="7">
    <source>
        <dbReference type="PROSITE" id="PS50888"/>
    </source>
</evidence>
<evidence type="ECO:0000256" key="6">
    <source>
        <dbReference type="SAM" id="MobiDB-lite"/>
    </source>
</evidence>
<dbReference type="GO" id="GO:0000978">
    <property type="term" value="F:RNA polymerase II cis-regulatory region sequence-specific DNA binding"/>
    <property type="evidence" value="ECO:0007669"/>
    <property type="project" value="TreeGrafter"/>
</dbReference>
<dbReference type="Gene3D" id="4.10.280.10">
    <property type="entry name" value="Helix-loop-helix DNA-binding domain"/>
    <property type="match status" value="1"/>
</dbReference>
<keyword evidence="5" id="KW-0539">Nucleus</keyword>
<evidence type="ECO:0000313" key="9">
    <source>
        <dbReference type="Proteomes" id="UP000790347"/>
    </source>
</evidence>
<feature type="region of interest" description="Disordered" evidence="6">
    <location>
        <begin position="70"/>
        <end position="92"/>
    </location>
</feature>
<dbReference type="InterPro" id="IPR036638">
    <property type="entry name" value="HLH_DNA-bd_sf"/>
</dbReference>
<feature type="compositionally biased region" description="Basic and acidic residues" evidence="6">
    <location>
        <begin position="238"/>
        <end position="247"/>
    </location>
</feature>
<feature type="region of interest" description="Disordered" evidence="6">
    <location>
        <begin position="238"/>
        <end position="283"/>
    </location>
</feature>
<dbReference type="EMBL" id="ASGP02000006">
    <property type="protein sequence ID" value="KAH9501424.1"/>
    <property type="molecule type" value="Genomic_DNA"/>
</dbReference>
<keyword evidence="4" id="KW-0804">Transcription</keyword>
<dbReference type="GO" id="GO:0001707">
    <property type="term" value="P:mesoderm formation"/>
    <property type="evidence" value="ECO:0007669"/>
    <property type="project" value="TreeGrafter"/>
</dbReference>
<dbReference type="PANTHER" id="PTHR20937">
    <property type="entry name" value="IP14615P"/>
    <property type="match status" value="1"/>
</dbReference>
<sequence length="340" mass="39355">MCFIILKLLVNNTTQQQQNGQFDCHHNTMLSYDNDVVDSNIQTLTPLSSSSSSMIHDQIHQFHPHHEFYSSMNGSSSSSSSHLPLPTTVSYNNNNDADATNMMDTTGIMMANSNNRYNYSNYNYFYHYHDDHQDVLNDYDDADNDDDDDDHSHHHYYYHNRWLENLSWLSKHGPTTTTSMILPPPPPPPSSSSTVAVVKSMSTEQTTLESNNFFHLSNNNDDDDVDHANYQSNRKWPEMVNKNDHKPKYASNDINNNGSPSSLLLSSTLDQHGSTKEEQRKNACLRERTRMRDMNRAFDMLRDRLPYIQPRHLNGKRVSKIEALRMTIKYIKQLQQMINE</sequence>
<dbReference type="PROSITE" id="PS50888">
    <property type="entry name" value="BHLH"/>
    <property type="match status" value="1"/>
</dbReference>
<feature type="compositionally biased region" description="Basic and acidic residues" evidence="6">
    <location>
        <begin position="273"/>
        <end position="283"/>
    </location>
</feature>
<reference evidence="8" key="2">
    <citation type="journal article" date="2022" name="Res Sq">
        <title>Comparative Genomics Reveals Insights into the Divergent Evolution of Astigmatic Mites and Household Pest Adaptations.</title>
        <authorList>
            <person name="Xiong Q."/>
            <person name="Wan A.T.-Y."/>
            <person name="Liu X.-Y."/>
            <person name="Fung C.S.-H."/>
            <person name="Xiao X."/>
            <person name="Malainual N."/>
            <person name="Hou J."/>
            <person name="Wang L."/>
            <person name="Wang M."/>
            <person name="Yang K."/>
            <person name="Cui Y."/>
            <person name="Leung E."/>
            <person name="Nong W."/>
            <person name="Shin S.-K."/>
            <person name="Au S."/>
            <person name="Jeong K.Y."/>
            <person name="Chew F.T."/>
            <person name="Hui J."/>
            <person name="Leung T.F."/>
            <person name="Tungtrongchitr A."/>
            <person name="Zhong N."/>
            <person name="Liu Z."/>
            <person name="Tsui S."/>
        </authorList>
    </citation>
    <scope>NUCLEOTIDE SEQUENCE</scope>
    <source>
        <strain evidence="8">Derf</strain>
        <tissue evidence="8">Whole organism</tissue>
    </source>
</reference>
<organism evidence="8 9">
    <name type="scientific">Dermatophagoides farinae</name>
    <name type="common">American house dust mite</name>
    <dbReference type="NCBI Taxonomy" id="6954"/>
    <lineage>
        <taxon>Eukaryota</taxon>
        <taxon>Metazoa</taxon>
        <taxon>Ecdysozoa</taxon>
        <taxon>Arthropoda</taxon>
        <taxon>Chelicerata</taxon>
        <taxon>Arachnida</taxon>
        <taxon>Acari</taxon>
        <taxon>Acariformes</taxon>
        <taxon>Sarcoptiformes</taxon>
        <taxon>Astigmata</taxon>
        <taxon>Psoroptidia</taxon>
        <taxon>Analgoidea</taxon>
        <taxon>Pyroglyphidae</taxon>
        <taxon>Dermatophagoidinae</taxon>
        <taxon>Dermatophagoides</taxon>
    </lineage>
</organism>
<accession>A0A922KX32</accession>
<comment type="caution">
    <text evidence="8">The sequence shown here is derived from an EMBL/GenBank/DDBJ whole genome shotgun (WGS) entry which is preliminary data.</text>
</comment>
<keyword evidence="3" id="KW-0238">DNA-binding</keyword>
<dbReference type="Proteomes" id="UP000790347">
    <property type="component" value="Unassembled WGS sequence"/>
</dbReference>
<dbReference type="GO" id="GO:0000981">
    <property type="term" value="F:DNA-binding transcription factor activity, RNA polymerase II-specific"/>
    <property type="evidence" value="ECO:0007669"/>
    <property type="project" value="TreeGrafter"/>
</dbReference>
<evidence type="ECO:0000256" key="5">
    <source>
        <dbReference type="ARBA" id="ARBA00023242"/>
    </source>
</evidence>
<feature type="compositionally biased region" description="Low complexity" evidence="6">
    <location>
        <begin position="259"/>
        <end position="269"/>
    </location>
</feature>
<keyword evidence="2" id="KW-0805">Transcription regulation</keyword>